<dbReference type="Proteomes" id="UP000256686">
    <property type="component" value="Unassembled WGS sequence"/>
</dbReference>
<dbReference type="RefSeq" id="WP_115970594.1">
    <property type="nucleotide sequence ID" value="NZ_QNVT01000008.1"/>
</dbReference>
<dbReference type="AlphaFoldDB" id="A0A3D9C947"/>
<comment type="caution">
    <text evidence="2">The sequence shown here is derived from an EMBL/GenBank/DDBJ whole genome shotgun (WGS) entry which is preliminary data.</text>
</comment>
<accession>A0A3D9C947</accession>
<organism evidence="2 3">
    <name type="scientific">Chryseobacterium pennae</name>
    <dbReference type="NCBI Taxonomy" id="2258962"/>
    <lineage>
        <taxon>Bacteria</taxon>
        <taxon>Pseudomonadati</taxon>
        <taxon>Bacteroidota</taxon>
        <taxon>Flavobacteriia</taxon>
        <taxon>Flavobacteriales</taxon>
        <taxon>Weeksellaceae</taxon>
        <taxon>Chryseobacterium group</taxon>
        <taxon>Chryseobacterium</taxon>
    </lineage>
</organism>
<gene>
    <name evidence="2" type="ORF">DRF65_09875</name>
</gene>
<evidence type="ECO:0000259" key="1">
    <source>
        <dbReference type="Pfam" id="PF14082"/>
    </source>
</evidence>
<name>A0A3D9C947_9FLAO</name>
<proteinExistence type="predicted"/>
<sequence>MKLIYEDRTPILVLDQYVIEGWDSMPRKYPNQNAIVFSNDVDDDFLQYNLFDLIKKYRINDFPDHRIEIIIENIKAKSEPKILESIPYPFWGIKIGVSDNEFVITFEMIQNINHYEEEWDKKWTNEFYFDNISRMLEKEDDLEVLYEKDDYLILDLSVKLIAVNIESAVEKAIIRIKEVIMKVEASINGLGGFFEVIEIWNNKKINKSEIFWHRLLKKYSWLLSLIINEPVIIVEDEAYIGGKSIQNKKGNVIDFIYQNRLSENLALIEIKTPQTKIIGKGYRNTFCLTNDLTGSINQLLNYKEHFQKNYYSLNKTSELSFNLISPNSYLIIGNQENLRKEEKECFELYRKNLNGITIITFDELFEKAFFVLTMMNK</sequence>
<dbReference type="Pfam" id="PF14082">
    <property type="entry name" value="SduA_C"/>
    <property type="match status" value="1"/>
</dbReference>
<evidence type="ECO:0000313" key="2">
    <source>
        <dbReference type="EMBL" id="REC62397.1"/>
    </source>
</evidence>
<dbReference type="InterPro" id="IPR025359">
    <property type="entry name" value="SduA_C"/>
</dbReference>
<protein>
    <recommendedName>
        <fullName evidence="1">Shedu protein SduA C-terminal domain-containing protein</fullName>
    </recommendedName>
</protein>
<dbReference type="EMBL" id="QNVT01000008">
    <property type="protein sequence ID" value="REC62397.1"/>
    <property type="molecule type" value="Genomic_DNA"/>
</dbReference>
<reference evidence="3" key="1">
    <citation type="submission" date="2018-06" db="EMBL/GenBank/DDBJ databases">
        <authorList>
            <person name="Lum Nde A."/>
            <person name="Hugo C."/>
        </authorList>
    </citation>
    <scope>NUCLEOTIDE SEQUENCE [LARGE SCALE GENOMIC DNA]</scope>
    <source>
        <strain evidence="3">1_F178</strain>
    </source>
</reference>
<feature type="domain" description="Shedu protein SduA C-terminal" evidence="1">
    <location>
        <begin position="207"/>
        <end position="364"/>
    </location>
</feature>
<evidence type="ECO:0000313" key="3">
    <source>
        <dbReference type="Proteomes" id="UP000256686"/>
    </source>
</evidence>
<keyword evidence="3" id="KW-1185">Reference proteome</keyword>